<organism evidence="1 2">
    <name type="scientific">Mycolicibacterium alvei</name>
    <dbReference type="NCBI Taxonomy" id="67081"/>
    <lineage>
        <taxon>Bacteria</taxon>
        <taxon>Bacillati</taxon>
        <taxon>Actinomycetota</taxon>
        <taxon>Actinomycetes</taxon>
        <taxon>Mycobacteriales</taxon>
        <taxon>Mycobacteriaceae</taxon>
        <taxon>Mycolicibacterium</taxon>
    </lineage>
</organism>
<evidence type="ECO:0008006" key="3">
    <source>
        <dbReference type="Google" id="ProtNLM"/>
    </source>
</evidence>
<gene>
    <name evidence="1" type="ORF">MALV_09860</name>
</gene>
<sequence length="466" mass="50292">MNRSLSSTFRSSADHPENRLALWDEAAVRMMRATGRVQVMQCSWVYDHPIDIDGLRRFHQNFGGGLFGRRIERSPLPFGRYRWVSAPGPQAPLEFAEPRRRTEIGDWLDERAQLPIDPERGPGWHMGVLPVTDGSTAVTVVVSHCLGDGVGGVLVVADAIAGRRSDLGYPVPNSRSRLHAIVRDVRETLADMPEVARTVADAVRLLRKPNPDDAAGAVRKPVQVVPDGDKPTILPAISVFIDLADWNARAEAIGGNSYSMLAGFGAKLGEQMGRCGPDGDVTLLIAVNDRTDGDTRANAMSLANARVDPMTVTTDQSGARGVIRQAFTTLRDSPDETLQLLPLTPLVPKGLLKRVADGVIGNGDLPVSCSNLGDLMSDVTRVDGTEAEYIVFRGVDQGTTRQELEDADGQLVLVSCRVGGKVSIGITGYQAGEQNSKARLAELAAKTLAEFDLTGEIDWNGSERLN</sequence>
<dbReference type="KEGG" id="malv:MALV_09860"/>
<dbReference type="EMBL" id="AP022565">
    <property type="protein sequence ID" value="BBX25861.1"/>
    <property type="molecule type" value="Genomic_DNA"/>
</dbReference>
<dbReference type="Gene3D" id="3.30.559.10">
    <property type="entry name" value="Chloramphenicol acetyltransferase-like domain"/>
    <property type="match status" value="1"/>
</dbReference>
<protein>
    <recommendedName>
        <fullName evidence="3">Diacylglycerol O-acyltransferase</fullName>
    </recommendedName>
</protein>
<dbReference type="RefSeq" id="WP_163661584.1">
    <property type="nucleotide sequence ID" value="NZ_AP022565.1"/>
</dbReference>
<dbReference type="Proteomes" id="UP000466906">
    <property type="component" value="Chromosome"/>
</dbReference>
<name>A0A6N4UQQ7_9MYCO</name>
<evidence type="ECO:0000313" key="1">
    <source>
        <dbReference type="EMBL" id="BBX25861.1"/>
    </source>
</evidence>
<keyword evidence="2" id="KW-1185">Reference proteome</keyword>
<dbReference type="AlphaFoldDB" id="A0A6N4UQQ7"/>
<accession>A0A6N4UQQ7</accession>
<reference evidence="1 2" key="1">
    <citation type="journal article" date="2019" name="Emerg. Microbes Infect.">
        <title>Comprehensive subspecies identification of 175 nontuberculous mycobacteria species based on 7547 genomic profiles.</title>
        <authorList>
            <person name="Matsumoto Y."/>
            <person name="Kinjo T."/>
            <person name="Motooka D."/>
            <person name="Nabeya D."/>
            <person name="Jung N."/>
            <person name="Uechi K."/>
            <person name="Horii T."/>
            <person name="Iida T."/>
            <person name="Fujita J."/>
            <person name="Nakamura S."/>
        </authorList>
    </citation>
    <scope>NUCLEOTIDE SEQUENCE [LARGE SCALE GENOMIC DNA]</scope>
    <source>
        <strain evidence="1 2">JCM 12272</strain>
    </source>
</reference>
<proteinExistence type="predicted"/>
<evidence type="ECO:0000313" key="2">
    <source>
        <dbReference type="Proteomes" id="UP000466906"/>
    </source>
</evidence>
<dbReference type="SUPFAM" id="SSF52777">
    <property type="entry name" value="CoA-dependent acyltransferases"/>
    <property type="match status" value="1"/>
</dbReference>
<dbReference type="InterPro" id="IPR023213">
    <property type="entry name" value="CAT-like_dom_sf"/>
</dbReference>